<keyword evidence="3" id="KW-1185">Reference proteome</keyword>
<dbReference type="AlphaFoldDB" id="A0AA46YK35"/>
<dbReference type="KEGG" id="sgrg:L0C25_22655"/>
<dbReference type="Pfam" id="PF04266">
    <property type="entry name" value="ASCH"/>
    <property type="match status" value="1"/>
</dbReference>
<evidence type="ECO:0000313" key="2">
    <source>
        <dbReference type="EMBL" id="UYM05280.1"/>
    </source>
</evidence>
<sequence length="137" mass="15327">MTDSLPPFDLGEPGPMRERLVEAVLAGRKTATSSLRVYYDMDNAWLPRVGNRFSLVNSARDQLGTVETTRVDVLRLADVTDDVARAEGEGFGSAADWRAAHLAYWDQYREQVRTFLGDPGWTIGDGTEVVVEYFQLI</sequence>
<evidence type="ECO:0000313" key="3">
    <source>
        <dbReference type="Proteomes" id="UP001164390"/>
    </source>
</evidence>
<reference evidence="2" key="1">
    <citation type="submission" date="2022-01" db="EMBL/GenBank/DDBJ databases">
        <title>Nocardioidaceae gen. sp. A5X3R13.</title>
        <authorList>
            <person name="Lopez Marin M.A."/>
            <person name="Uhlik O."/>
        </authorList>
    </citation>
    <scope>NUCLEOTIDE SEQUENCE</scope>
    <source>
        <strain evidence="2">A5X3R13</strain>
    </source>
</reference>
<feature type="domain" description="ASCH" evidence="1">
    <location>
        <begin position="8"/>
        <end position="137"/>
    </location>
</feature>
<dbReference type="SUPFAM" id="SSF88697">
    <property type="entry name" value="PUA domain-like"/>
    <property type="match status" value="1"/>
</dbReference>
<dbReference type="Proteomes" id="UP001164390">
    <property type="component" value="Chromosome"/>
</dbReference>
<dbReference type="EMBL" id="CP094970">
    <property type="protein sequence ID" value="UYM05280.1"/>
    <property type="molecule type" value="Genomic_DNA"/>
</dbReference>
<dbReference type="SMART" id="SM01022">
    <property type="entry name" value="ASCH"/>
    <property type="match status" value="1"/>
</dbReference>
<dbReference type="InterPro" id="IPR007374">
    <property type="entry name" value="ASCH_domain"/>
</dbReference>
<dbReference type="PANTHER" id="PTHR39203:SF1">
    <property type="entry name" value="CYTOPLASMIC PROTEIN"/>
    <property type="match status" value="1"/>
</dbReference>
<dbReference type="RefSeq" id="WP_271634080.1">
    <property type="nucleotide sequence ID" value="NZ_CP094970.1"/>
</dbReference>
<proteinExistence type="predicted"/>
<accession>A0AA46YK35</accession>
<dbReference type="Gene3D" id="3.10.400.10">
    <property type="entry name" value="Sulfate adenylyltransferase"/>
    <property type="match status" value="1"/>
</dbReference>
<organism evidence="2 3">
    <name type="scientific">Solicola gregarius</name>
    <dbReference type="NCBI Taxonomy" id="2908642"/>
    <lineage>
        <taxon>Bacteria</taxon>
        <taxon>Bacillati</taxon>
        <taxon>Actinomycetota</taxon>
        <taxon>Actinomycetes</taxon>
        <taxon>Propionibacteriales</taxon>
        <taxon>Nocardioidaceae</taxon>
        <taxon>Solicola</taxon>
    </lineage>
</organism>
<dbReference type="InterPro" id="IPR009326">
    <property type="entry name" value="DUF984"/>
</dbReference>
<name>A0AA46YK35_9ACTN</name>
<protein>
    <submittedName>
        <fullName evidence="2">ASCH domain-containing protein</fullName>
    </submittedName>
</protein>
<gene>
    <name evidence="2" type="ORF">L0C25_22655</name>
</gene>
<evidence type="ECO:0000259" key="1">
    <source>
        <dbReference type="SMART" id="SM01022"/>
    </source>
</evidence>
<dbReference type="PANTHER" id="PTHR39203">
    <property type="entry name" value="CYTOPLASMIC PROTEIN-RELATED"/>
    <property type="match status" value="1"/>
</dbReference>
<dbReference type="InterPro" id="IPR015947">
    <property type="entry name" value="PUA-like_sf"/>
</dbReference>